<dbReference type="Proteomes" id="UP001550603">
    <property type="component" value="Unassembled WGS sequence"/>
</dbReference>
<sequence>MAVFAARPLKGRSPEAVAARKELGELLLKVFGREFNAVGGALGYRYENSPICVPDGTAALPFAFATYVPAARPGHRAPHAWLPDGASTLDLFGEEMVPLCFGRRASDAHGLVVAARARQVPLRIVEIDDPAVAALYALAFVLVRPDGMVAWRSDESPADPDGLIDRVRGACLAVGGHKRTMLSQV</sequence>
<dbReference type="EMBL" id="JBEYBN010000010">
    <property type="protein sequence ID" value="MEU2266767.1"/>
    <property type="molecule type" value="Genomic_DNA"/>
</dbReference>
<keyword evidence="2" id="KW-1185">Reference proteome</keyword>
<name>A0ABV2XSJ3_9ACTN</name>
<gene>
    <name evidence="1" type="ORF">ABZ568_10135</name>
</gene>
<organism evidence="1 2">
    <name type="scientific">Streptomyces olindensis</name>
    <dbReference type="NCBI Taxonomy" id="358823"/>
    <lineage>
        <taxon>Bacteria</taxon>
        <taxon>Bacillati</taxon>
        <taxon>Actinomycetota</taxon>
        <taxon>Actinomycetes</taxon>
        <taxon>Kitasatosporales</taxon>
        <taxon>Streptomycetaceae</taxon>
        <taxon>Streptomyces</taxon>
    </lineage>
</organism>
<reference evidence="1 2" key="1">
    <citation type="submission" date="2024-06" db="EMBL/GenBank/DDBJ databases">
        <title>The Natural Products Discovery Center: Release of the First 8490 Sequenced Strains for Exploring Actinobacteria Biosynthetic Diversity.</title>
        <authorList>
            <person name="Kalkreuter E."/>
            <person name="Kautsar S.A."/>
            <person name="Yang D."/>
            <person name="Bader C.D."/>
            <person name="Teijaro C.N."/>
            <person name="Fluegel L."/>
            <person name="Davis C.M."/>
            <person name="Simpson J.R."/>
            <person name="Lauterbach L."/>
            <person name="Steele A.D."/>
            <person name="Gui C."/>
            <person name="Meng S."/>
            <person name="Li G."/>
            <person name="Viehrig K."/>
            <person name="Ye F."/>
            <person name="Su P."/>
            <person name="Kiefer A.F."/>
            <person name="Nichols A."/>
            <person name="Cepeda A.J."/>
            <person name="Yan W."/>
            <person name="Fan B."/>
            <person name="Jiang Y."/>
            <person name="Adhikari A."/>
            <person name="Zheng C.-J."/>
            <person name="Schuster L."/>
            <person name="Cowan T.M."/>
            <person name="Smanski M.J."/>
            <person name="Chevrette M.G."/>
            <person name="De Carvalho L.P.S."/>
            <person name="Shen B."/>
        </authorList>
    </citation>
    <scope>NUCLEOTIDE SEQUENCE [LARGE SCALE GENOMIC DNA]</scope>
    <source>
        <strain evidence="1 2">NPDC019583</strain>
    </source>
</reference>
<comment type="caution">
    <text evidence="1">The sequence shown here is derived from an EMBL/GenBank/DDBJ whole genome shotgun (WGS) entry which is preliminary data.</text>
</comment>
<dbReference type="Pfam" id="PF21274">
    <property type="entry name" value="Rng_hyd_C"/>
    <property type="match status" value="1"/>
</dbReference>
<proteinExistence type="predicted"/>
<protein>
    <submittedName>
        <fullName evidence="1">Uncharacterized protein</fullName>
    </submittedName>
</protein>
<dbReference type="Gene3D" id="3.40.30.120">
    <property type="match status" value="1"/>
</dbReference>
<accession>A0ABV2XSJ3</accession>
<dbReference type="RefSeq" id="WP_359787392.1">
    <property type="nucleotide sequence ID" value="NZ_JBEYBN010000010.1"/>
</dbReference>
<evidence type="ECO:0000313" key="1">
    <source>
        <dbReference type="EMBL" id="MEU2266767.1"/>
    </source>
</evidence>
<evidence type="ECO:0000313" key="2">
    <source>
        <dbReference type="Proteomes" id="UP001550603"/>
    </source>
</evidence>